<protein>
    <recommendedName>
        <fullName evidence="2">HMPTM N-terminal zinc ribbon domain-containing protein</fullName>
    </recommendedName>
</protein>
<dbReference type="PANTHER" id="PTHR43306:SF1">
    <property type="entry name" value="7,8-DIHYDRO-6-HYDROXYMETHYLPTERIN DIMETHYLTRANSFERASE"/>
    <property type="match status" value="1"/>
</dbReference>
<proteinExistence type="predicted"/>
<evidence type="ECO:0000256" key="1">
    <source>
        <dbReference type="SAM" id="Phobius"/>
    </source>
</evidence>
<organism evidence="3">
    <name type="scientific">marine metagenome</name>
    <dbReference type="NCBI Taxonomy" id="408172"/>
    <lineage>
        <taxon>unclassified sequences</taxon>
        <taxon>metagenomes</taxon>
        <taxon>ecological metagenomes</taxon>
    </lineage>
</organism>
<dbReference type="InterPro" id="IPR034474">
    <property type="entry name" value="Methyltransferase_Class_D"/>
</dbReference>
<dbReference type="EMBL" id="UINC01021061">
    <property type="protein sequence ID" value="SVA87823.1"/>
    <property type="molecule type" value="Genomic_DNA"/>
</dbReference>
<dbReference type="SUPFAM" id="SSF102114">
    <property type="entry name" value="Radical SAM enzymes"/>
    <property type="match status" value="1"/>
</dbReference>
<keyword evidence="1" id="KW-0472">Membrane</keyword>
<dbReference type="Pfam" id="PF23545">
    <property type="entry name" value="Zn_ribbon_HMPTM"/>
    <property type="match status" value="1"/>
</dbReference>
<dbReference type="InterPro" id="IPR058240">
    <property type="entry name" value="rSAM_sf"/>
</dbReference>
<sequence>MDHCLLIQANPLSTFYFYKNYLYCTKCTVVVTFYYTINMARRNYTYFDFTLSICSSCLNRVDAKVIFQNDHVYLLKNCPEHGREKTLIATDIGYYKKTRNYLKPSDVPLKFDRDVHYGCPYDCGLCTDHEQHSCVSIVEVTDRCNLTCPTCYASSSPTYGRHRTLDEVKTMLDVVVANEGEPDIV</sequence>
<feature type="domain" description="HMPTM N-terminal zinc ribbon" evidence="2">
    <location>
        <begin position="47"/>
        <end position="89"/>
    </location>
</feature>
<keyword evidence="1" id="KW-0812">Transmembrane</keyword>
<name>A0A381ZGE3_9ZZZZ</name>
<dbReference type="InterPro" id="IPR056488">
    <property type="entry name" value="Zn_ribbon_HMPTM"/>
</dbReference>
<gene>
    <name evidence="3" type="ORF">METZ01_LOCUS140677</name>
</gene>
<keyword evidence="1" id="KW-1133">Transmembrane helix</keyword>
<dbReference type="Gene3D" id="3.20.20.70">
    <property type="entry name" value="Aldolase class I"/>
    <property type="match status" value="1"/>
</dbReference>
<dbReference type="InterPro" id="IPR013785">
    <property type="entry name" value="Aldolase_TIM"/>
</dbReference>
<dbReference type="PANTHER" id="PTHR43306">
    <property type="entry name" value="7,8-DIHYDRO-6-HYDROXYMETHYLPTERIN DIMETHYLTRANSFERASE"/>
    <property type="match status" value="1"/>
</dbReference>
<evidence type="ECO:0000313" key="3">
    <source>
        <dbReference type="EMBL" id="SVA87823.1"/>
    </source>
</evidence>
<evidence type="ECO:0000259" key="2">
    <source>
        <dbReference type="Pfam" id="PF23545"/>
    </source>
</evidence>
<reference evidence="3" key="1">
    <citation type="submission" date="2018-05" db="EMBL/GenBank/DDBJ databases">
        <authorList>
            <person name="Lanie J.A."/>
            <person name="Ng W.-L."/>
            <person name="Kazmierczak K.M."/>
            <person name="Andrzejewski T.M."/>
            <person name="Davidsen T.M."/>
            <person name="Wayne K.J."/>
            <person name="Tettelin H."/>
            <person name="Glass J.I."/>
            <person name="Rusch D."/>
            <person name="Podicherti R."/>
            <person name="Tsui H.-C.T."/>
            <person name="Winkler M.E."/>
        </authorList>
    </citation>
    <scope>NUCLEOTIDE SEQUENCE</scope>
</reference>
<accession>A0A381ZGE3</accession>
<feature type="non-terminal residue" evidence="3">
    <location>
        <position position="185"/>
    </location>
</feature>
<feature type="transmembrane region" description="Helical" evidence="1">
    <location>
        <begin position="20"/>
        <end position="37"/>
    </location>
</feature>
<dbReference type="AlphaFoldDB" id="A0A381ZGE3"/>